<dbReference type="SMART" id="SM00409">
    <property type="entry name" value="IG"/>
    <property type="match status" value="2"/>
</dbReference>
<evidence type="ECO:0000256" key="4">
    <source>
        <dbReference type="ARBA" id="ARBA00023180"/>
    </source>
</evidence>
<evidence type="ECO:0000256" key="7">
    <source>
        <dbReference type="SAM" id="SignalP"/>
    </source>
</evidence>
<feature type="region of interest" description="Disordered" evidence="6">
    <location>
        <begin position="341"/>
        <end position="372"/>
    </location>
</feature>
<dbReference type="EMBL" id="CALNXK010000229">
    <property type="protein sequence ID" value="CAH3177699.1"/>
    <property type="molecule type" value="Genomic_DNA"/>
</dbReference>
<sequence>MEKPAKDMEKDYVRKDPRLRFLKFLLLCSLMNLWIQDVSPTGTLDCEISAQTCQPPLETKTRTVAPKDSKVTLNCSIKNGGKVQDMTWQDLERNLSANNGLFLHQKNSKDKNLSRECFSIKYAISVERVSKTSSPVDYYPDSRKMELKCTFKGWPRPRVVWYNPSNKQIINGSEGFYISEQLDGEDTLSSLLRNANIQEKHEGTYKCTGMNNITGWSSKKSGYIVLNYRCLWPKAPQISSLTVSVTAYFNVSLKCLAFVRPSDCWDNSLRWYFNNSPAELKSGEKYDIQEMTTNTKCKKDFILTIVNVTEADEGKYKCQWLCENDESESSIIQLKVFPPPEEDFSTPSSQNTTNSTSTANSLAKDTARVNVR</sequence>
<keyword evidence="2" id="KW-0472">Membrane</keyword>
<feature type="domain" description="Ig-like" evidence="8">
    <location>
        <begin position="127"/>
        <end position="208"/>
    </location>
</feature>
<keyword evidence="10" id="KW-1185">Reference proteome</keyword>
<evidence type="ECO:0000259" key="8">
    <source>
        <dbReference type="PROSITE" id="PS50835"/>
    </source>
</evidence>
<dbReference type="Pfam" id="PF13927">
    <property type="entry name" value="Ig_3"/>
    <property type="match status" value="1"/>
</dbReference>
<proteinExistence type="predicted"/>
<protein>
    <recommendedName>
        <fullName evidence="8">Ig-like domain-containing protein</fullName>
    </recommendedName>
</protein>
<comment type="caution">
    <text evidence="9">The sequence shown here is derived from an EMBL/GenBank/DDBJ whole genome shotgun (WGS) entry which is preliminary data.</text>
</comment>
<gene>
    <name evidence="9" type="ORF">PLOB_00019532</name>
</gene>
<dbReference type="CDD" id="cd00096">
    <property type="entry name" value="Ig"/>
    <property type="match status" value="1"/>
</dbReference>
<keyword evidence="3" id="KW-1015">Disulfide bond</keyword>
<evidence type="ECO:0000256" key="2">
    <source>
        <dbReference type="ARBA" id="ARBA00023136"/>
    </source>
</evidence>
<accession>A0ABN8RIB5</accession>
<dbReference type="InterPro" id="IPR007110">
    <property type="entry name" value="Ig-like_dom"/>
</dbReference>
<dbReference type="InterPro" id="IPR051275">
    <property type="entry name" value="Cell_adhesion_signaling"/>
</dbReference>
<keyword evidence="7" id="KW-0732">Signal</keyword>
<evidence type="ECO:0000256" key="6">
    <source>
        <dbReference type="SAM" id="MobiDB-lite"/>
    </source>
</evidence>
<organism evidence="9 10">
    <name type="scientific">Porites lobata</name>
    <dbReference type="NCBI Taxonomy" id="104759"/>
    <lineage>
        <taxon>Eukaryota</taxon>
        <taxon>Metazoa</taxon>
        <taxon>Cnidaria</taxon>
        <taxon>Anthozoa</taxon>
        <taxon>Hexacorallia</taxon>
        <taxon>Scleractinia</taxon>
        <taxon>Fungiina</taxon>
        <taxon>Poritidae</taxon>
        <taxon>Porites</taxon>
    </lineage>
</organism>
<keyword evidence="5" id="KW-0393">Immunoglobulin domain</keyword>
<dbReference type="SUPFAM" id="SSF48726">
    <property type="entry name" value="Immunoglobulin"/>
    <property type="match status" value="2"/>
</dbReference>
<keyword evidence="4" id="KW-0325">Glycoprotein</keyword>
<feature type="chain" id="PRO_5046138415" description="Ig-like domain-containing protein" evidence="7">
    <location>
        <begin position="41"/>
        <end position="372"/>
    </location>
</feature>
<feature type="signal peptide" evidence="7">
    <location>
        <begin position="1"/>
        <end position="40"/>
    </location>
</feature>
<evidence type="ECO:0000256" key="3">
    <source>
        <dbReference type="ARBA" id="ARBA00023157"/>
    </source>
</evidence>
<dbReference type="InterPro" id="IPR036179">
    <property type="entry name" value="Ig-like_dom_sf"/>
</dbReference>
<evidence type="ECO:0000256" key="1">
    <source>
        <dbReference type="ARBA" id="ARBA00004479"/>
    </source>
</evidence>
<name>A0ABN8RIB5_9CNID</name>
<evidence type="ECO:0000313" key="9">
    <source>
        <dbReference type="EMBL" id="CAH3177699.1"/>
    </source>
</evidence>
<feature type="compositionally biased region" description="Low complexity" evidence="6">
    <location>
        <begin position="345"/>
        <end position="361"/>
    </location>
</feature>
<dbReference type="PANTHER" id="PTHR11640">
    <property type="entry name" value="NEPHRIN"/>
    <property type="match status" value="1"/>
</dbReference>
<evidence type="ECO:0000256" key="5">
    <source>
        <dbReference type="ARBA" id="ARBA00023319"/>
    </source>
</evidence>
<dbReference type="Gene3D" id="2.60.40.10">
    <property type="entry name" value="Immunoglobulins"/>
    <property type="match status" value="2"/>
</dbReference>
<feature type="domain" description="Ig-like" evidence="8">
    <location>
        <begin position="236"/>
        <end position="319"/>
    </location>
</feature>
<evidence type="ECO:0000313" key="10">
    <source>
        <dbReference type="Proteomes" id="UP001159405"/>
    </source>
</evidence>
<reference evidence="9 10" key="1">
    <citation type="submission" date="2022-05" db="EMBL/GenBank/DDBJ databases">
        <authorList>
            <consortium name="Genoscope - CEA"/>
            <person name="William W."/>
        </authorList>
    </citation>
    <scope>NUCLEOTIDE SEQUENCE [LARGE SCALE GENOMIC DNA]</scope>
</reference>
<dbReference type="InterPro" id="IPR003599">
    <property type="entry name" value="Ig_sub"/>
</dbReference>
<dbReference type="Proteomes" id="UP001159405">
    <property type="component" value="Unassembled WGS sequence"/>
</dbReference>
<dbReference type="InterPro" id="IPR013783">
    <property type="entry name" value="Ig-like_fold"/>
</dbReference>
<dbReference type="PANTHER" id="PTHR11640:SF31">
    <property type="entry name" value="IRREGULAR CHIASM C-ROUGHEST PROTEIN-RELATED"/>
    <property type="match status" value="1"/>
</dbReference>
<comment type="subcellular location">
    <subcellularLocation>
        <location evidence="1">Membrane</location>
        <topology evidence="1">Single-pass type I membrane protein</topology>
    </subcellularLocation>
</comment>
<dbReference type="PROSITE" id="PS50835">
    <property type="entry name" value="IG_LIKE"/>
    <property type="match status" value="2"/>
</dbReference>